<reference evidence="2 3" key="1">
    <citation type="journal article" date="2010" name="Stand. Genomic Sci.">
        <title>Complete genome sequence of Rhizobium leguminosarum bv. trifolii strain WSM1325, an effective microsymbiont of annual Mediterranean clovers.</title>
        <authorList>
            <person name="Reeve W."/>
            <person name="O'Hara G."/>
            <person name="Chain P."/>
            <person name="Ardley J."/>
            <person name="Brau L."/>
            <person name="Nandesena K."/>
            <person name="Tiwari R."/>
            <person name="Copeland A."/>
            <person name="Nolan M."/>
            <person name="Han C."/>
            <person name="Brettin T."/>
            <person name="Land M."/>
            <person name="Ovchinikova G."/>
            <person name="Ivanova N."/>
            <person name="Mavromatis K."/>
            <person name="Markowitz V."/>
            <person name="Kyrpides N."/>
            <person name="Melino V."/>
            <person name="Denton M."/>
            <person name="Yates R."/>
            <person name="Howieson J."/>
        </authorList>
    </citation>
    <scope>NUCLEOTIDE SEQUENCE [LARGE SCALE GENOMIC DNA]</scope>
    <source>
        <strain evidence="3">WSM1325</strain>
        <plasmid evidence="3">Plasmid pR132503</plasmid>
    </source>
</reference>
<dbReference type="OrthoDB" id="9923767at2"/>
<feature type="signal peptide" evidence="1">
    <location>
        <begin position="1"/>
        <end position="23"/>
    </location>
</feature>
<dbReference type="EMBL" id="CP001625">
    <property type="protein sequence ID" value="ACS60268.1"/>
    <property type="molecule type" value="Genomic_DNA"/>
</dbReference>
<accession>C6B8N0</accession>
<protein>
    <submittedName>
        <fullName evidence="2">Uncharacterized protein</fullName>
    </submittedName>
</protein>
<keyword evidence="2" id="KW-0614">Plasmid</keyword>
<dbReference type="AlphaFoldDB" id="C6B8N0"/>
<evidence type="ECO:0000313" key="2">
    <source>
        <dbReference type="EMBL" id="ACS60268.1"/>
    </source>
</evidence>
<organism evidence="2 3">
    <name type="scientific">Rhizobium leguminosarum bv. trifolii (strain WSM1325)</name>
    <dbReference type="NCBI Taxonomy" id="395491"/>
    <lineage>
        <taxon>Bacteria</taxon>
        <taxon>Pseudomonadati</taxon>
        <taxon>Pseudomonadota</taxon>
        <taxon>Alphaproteobacteria</taxon>
        <taxon>Hyphomicrobiales</taxon>
        <taxon>Rhizobiaceae</taxon>
        <taxon>Rhizobium/Agrobacterium group</taxon>
        <taxon>Rhizobium</taxon>
    </lineage>
</organism>
<dbReference type="KEGG" id="rlg:Rleg_5446"/>
<dbReference type="Proteomes" id="UP000002256">
    <property type="component" value="Plasmid pR132503"/>
</dbReference>
<name>C6B8N0_RHILS</name>
<keyword evidence="1" id="KW-0732">Signal</keyword>
<evidence type="ECO:0000256" key="1">
    <source>
        <dbReference type="SAM" id="SignalP"/>
    </source>
</evidence>
<geneLocation type="plasmid" evidence="2 3">
    <name>pR132503</name>
</geneLocation>
<evidence type="ECO:0000313" key="3">
    <source>
        <dbReference type="Proteomes" id="UP000002256"/>
    </source>
</evidence>
<gene>
    <name evidence="2" type="ordered locus">Rleg_5446</name>
</gene>
<feature type="chain" id="PRO_5002962104" evidence="1">
    <location>
        <begin position="24"/>
        <end position="258"/>
    </location>
</feature>
<proteinExistence type="predicted"/>
<sequence length="258" mass="27656">MKYLLRMTAVALATLLNYTLAFSQTNGTATPVDGAELIAKLDELSAALAQLDSARFAKIPDAEAKAETLTNRLFELSHGLAEKVDGNRSSSITRAATDLNGALAAAPQALKTLLLQGDESSEALNKLRETILTLGLRKPGLVVRVVEAKFGDTYTGRVSASRWCDATSYLRGKCDRAGSCTLDQNYQDVVCGFNPAPSADLRDRGLYVDYQCVPNIEASFAKDYDPAAHLSTSPFLKKSRAQYVVLRGNGSIVCGAAK</sequence>
<dbReference type="HOGENOM" id="CLU_1077187_0_0_5"/>